<keyword evidence="1" id="KW-0479">Metal-binding</keyword>
<dbReference type="InterPro" id="IPR050248">
    <property type="entry name" value="Polysacc_deacetylase_ArnD"/>
</dbReference>
<evidence type="ECO:0000313" key="4">
    <source>
        <dbReference type="EMBL" id="KAA9345640.1"/>
    </source>
</evidence>
<sequence>MRLFRLPEFIRNLLPQLEWRKSETEPVIYLTFDDGPVPEVTAFVLEQLARFQAKGTFFCVGENLTKYPEIANRVLEQGHRLGNHTFNHLKAWKTASEPYLQNTKKCAEALVPYLTPSEISGEEKPLFRPPYGQISLNKIKQLQPDYRIIMWDLLTCDYDQALRPEACLEASLKYTRNGSIVVFHDSFKARRNLEYVLPRYLEHFHQLGYRFSAL</sequence>
<feature type="domain" description="NodB homology" evidence="3">
    <location>
        <begin position="26"/>
        <end position="212"/>
    </location>
</feature>
<dbReference type="SUPFAM" id="SSF88713">
    <property type="entry name" value="Glycoside hydrolase/deacetylase"/>
    <property type="match status" value="1"/>
</dbReference>
<dbReference type="GO" id="GO:0046872">
    <property type="term" value="F:metal ion binding"/>
    <property type="evidence" value="ECO:0007669"/>
    <property type="project" value="UniProtKB-KW"/>
</dbReference>
<dbReference type="PANTHER" id="PTHR10587:SF133">
    <property type="entry name" value="CHITIN DEACETYLASE 1-RELATED"/>
    <property type="match status" value="1"/>
</dbReference>
<dbReference type="AlphaFoldDB" id="A0A5N1J4M9"/>
<accession>A0A5N1J4M9</accession>
<evidence type="ECO:0000256" key="2">
    <source>
        <dbReference type="ARBA" id="ARBA00022801"/>
    </source>
</evidence>
<dbReference type="Pfam" id="PF01522">
    <property type="entry name" value="Polysacc_deac_1"/>
    <property type="match status" value="1"/>
</dbReference>
<keyword evidence="5" id="KW-1185">Reference proteome</keyword>
<dbReference type="InterPro" id="IPR011330">
    <property type="entry name" value="Glyco_hydro/deAcase_b/a-brl"/>
</dbReference>
<dbReference type="Proteomes" id="UP000326570">
    <property type="component" value="Unassembled WGS sequence"/>
</dbReference>
<dbReference type="GO" id="GO:0005975">
    <property type="term" value="P:carbohydrate metabolic process"/>
    <property type="evidence" value="ECO:0007669"/>
    <property type="project" value="InterPro"/>
</dbReference>
<name>A0A5N1J4M9_9BACT</name>
<gene>
    <name evidence="4" type="ORF">F0P94_00695</name>
</gene>
<protein>
    <submittedName>
        <fullName evidence="4">Polysaccharide deacetylase family protein</fullName>
    </submittedName>
</protein>
<dbReference type="EMBL" id="VTWT01000001">
    <property type="protein sequence ID" value="KAA9345640.1"/>
    <property type="molecule type" value="Genomic_DNA"/>
</dbReference>
<evidence type="ECO:0000256" key="1">
    <source>
        <dbReference type="ARBA" id="ARBA00022723"/>
    </source>
</evidence>
<proteinExistence type="predicted"/>
<dbReference type="RefSeq" id="WP_150901783.1">
    <property type="nucleotide sequence ID" value="NZ_VTWT01000001.1"/>
</dbReference>
<evidence type="ECO:0000313" key="5">
    <source>
        <dbReference type="Proteomes" id="UP000326570"/>
    </source>
</evidence>
<dbReference type="CDD" id="cd10917">
    <property type="entry name" value="CE4_NodB_like_6s_7s"/>
    <property type="match status" value="1"/>
</dbReference>
<organism evidence="4 5">
    <name type="scientific">Adhaeribacter soli</name>
    <dbReference type="NCBI Taxonomy" id="2607655"/>
    <lineage>
        <taxon>Bacteria</taxon>
        <taxon>Pseudomonadati</taxon>
        <taxon>Bacteroidota</taxon>
        <taxon>Cytophagia</taxon>
        <taxon>Cytophagales</taxon>
        <taxon>Hymenobacteraceae</taxon>
        <taxon>Adhaeribacter</taxon>
    </lineage>
</organism>
<evidence type="ECO:0000259" key="3">
    <source>
        <dbReference type="PROSITE" id="PS51677"/>
    </source>
</evidence>
<comment type="caution">
    <text evidence="4">The sequence shown here is derived from an EMBL/GenBank/DDBJ whole genome shotgun (WGS) entry which is preliminary data.</text>
</comment>
<dbReference type="PROSITE" id="PS51677">
    <property type="entry name" value="NODB"/>
    <property type="match status" value="1"/>
</dbReference>
<keyword evidence="2" id="KW-0378">Hydrolase</keyword>
<dbReference type="GO" id="GO:0016810">
    <property type="term" value="F:hydrolase activity, acting on carbon-nitrogen (but not peptide) bonds"/>
    <property type="evidence" value="ECO:0007669"/>
    <property type="project" value="InterPro"/>
</dbReference>
<dbReference type="InterPro" id="IPR002509">
    <property type="entry name" value="NODB_dom"/>
</dbReference>
<reference evidence="4 5" key="1">
    <citation type="submission" date="2019-09" db="EMBL/GenBank/DDBJ databases">
        <title>Genome sequence of Adhaeribacter sp. M2.</title>
        <authorList>
            <person name="Srinivasan S."/>
        </authorList>
    </citation>
    <scope>NUCLEOTIDE SEQUENCE [LARGE SCALE GENOMIC DNA]</scope>
    <source>
        <strain evidence="4 5">M2</strain>
    </source>
</reference>
<dbReference type="GO" id="GO:0016020">
    <property type="term" value="C:membrane"/>
    <property type="evidence" value="ECO:0007669"/>
    <property type="project" value="TreeGrafter"/>
</dbReference>
<dbReference type="Gene3D" id="3.20.20.370">
    <property type="entry name" value="Glycoside hydrolase/deacetylase"/>
    <property type="match status" value="1"/>
</dbReference>
<dbReference type="PANTHER" id="PTHR10587">
    <property type="entry name" value="GLYCOSYL TRANSFERASE-RELATED"/>
    <property type="match status" value="1"/>
</dbReference>